<dbReference type="RefSeq" id="WP_131554141.1">
    <property type="nucleotide sequence ID" value="NZ_SJSK01000004.1"/>
</dbReference>
<feature type="modified residue" description="4-aspartylphosphate" evidence="1">
    <location>
        <position position="64"/>
    </location>
</feature>
<gene>
    <name evidence="3" type="ORF">EZ428_15750</name>
</gene>
<evidence type="ECO:0000259" key="2">
    <source>
        <dbReference type="PROSITE" id="PS50110"/>
    </source>
</evidence>
<dbReference type="Gene3D" id="3.40.50.2300">
    <property type="match status" value="1"/>
</dbReference>
<dbReference type="AlphaFoldDB" id="A0A4R0MT94"/>
<dbReference type="GO" id="GO:0000160">
    <property type="term" value="P:phosphorelay signal transduction system"/>
    <property type="evidence" value="ECO:0007669"/>
    <property type="project" value="InterPro"/>
</dbReference>
<dbReference type="PANTHER" id="PTHR44520">
    <property type="entry name" value="RESPONSE REGULATOR RCP1-RELATED"/>
    <property type="match status" value="1"/>
</dbReference>
<evidence type="ECO:0000256" key="1">
    <source>
        <dbReference type="PROSITE-ProRule" id="PRU00169"/>
    </source>
</evidence>
<keyword evidence="1" id="KW-0597">Phosphoprotein</keyword>
<dbReference type="SMART" id="SM00448">
    <property type="entry name" value="REC"/>
    <property type="match status" value="1"/>
</dbReference>
<dbReference type="SUPFAM" id="SSF52172">
    <property type="entry name" value="CheY-like"/>
    <property type="match status" value="1"/>
</dbReference>
<dbReference type="InterPro" id="IPR001789">
    <property type="entry name" value="Sig_transdc_resp-reg_receiver"/>
</dbReference>
<dbReference type="InterPro" id="IPR011006">
    <property type="entry name" value="CheY-like_superfamily"/>
</dbReference>
<dbReference type="Proteomes" id="UP000292884">
    <property type="component" value="Unassembled WGS sequence"/>
</dbReference>
<comment type="caution">
    <text evidence="3">The sequence shown here is derived from an EMBL/GenBank/DDBJ whole genome shotgun (WGS) entry which is preliminary data.</text>
</comment>
<dbReference type="EMBL" id="SJSK01000004">
    <property type="protein sequence ID" value="TCC89154.1"/>
    <property type="molecule type" value="Genomic_DNA"/>
</dbReference>
<organism evidence="3 4">
    <name type="scientific">Pedobacter frigiditerrae</name>
    <dbReference type="NCBI Taxonomy" id="2530452"/>
    <lineage>
        <taxon>Bacteria</taxon>
        <taxon>Pseudomonadati</taxon>
        <taxon>Bacteroidota</taxon>
        <taxon>Sphingobacteriia</taxon>
        <taxon>Sphingobacteriales</taxon>
        <taxon>Sphingobacteriaceae</taxon>
        <taxon>Pedobacter</taxon>
    </lineage>
</organism>
<protein>
    <submittedName>
        <fullName evidence="3">Response regulator</fullName>
    </submittedName>
</protein>
<proteinExistence type="predicted"/>
<name>A0A4R0MT94_9SPHI</name>
<keyword evidence="4" id="KW-1185">Reference proteome</keyword>
<dbReference type="PROSITE" id="PS50110">
    <property type="entry name" value="RESPONSE_REGULATORY"/>
    <property type="match status" value="1"/>
</dbReference>
<dbReference type="Pfam" id="PF00072">
    <property type="entry name" value="Response_reg"/>
    <property type="match status" value="1"/>
</dbReference>
<dbReference type="PANTHER" id="PTHR44520:SF2">
    <property type="entry name" value="RESPONSE REGULATOR RCP1"/>
    <property type="match status" value="1"/>
</dbReference>
<dbReference type="OrthoDB" id="1121174at2"/>
<evidence type="ECO:0000313" key="4">
    <source>
        <dbReference type="Proteomes" id="UP000292884"/>
    </source>
</evidence>
<reference evidence="3 4" key="1">
    <citation type="submission" date="2019-02" db="EMBL/GenBank/DDBJ databases">
        <title>Pedobacter sp. RP-1-13 sp. nov., isolated from Arctic soil.</title>
        <authorList>
            <person name="Dahal R.H."/>
        </authorList>
    </citation>
    <scope>NUCLEOTIDE SEQUENCE [LARGE SCALE GENOMIC DNA]</scope>
    <source>
        <strain evidence="3 4">RP-1-13</strain>
    </source>
</reference>
<sequence>MLNKTNKVMLIDDNEIDLKINAKLISLFKLFDETIICQSAEEALDYLNKYSNESDKLPSFILLDIQMPDMDGFDFLEQYKNLSKTFTDRCTIAMLSSTLDFGDIQRAEANPYVVKLLKKPLSLPELTKLV</sequence>
<feature type="domain" description="Response regulatory" evidence="2">
    <location>
        <begin position="7"/>
        <end position="130"/>
    </location>
</feature>
<accession>A0A4R0MT94</accession>
<evidence type="ECO:0000313" key="3">
    <source>
        <dbReference type="EMBL" id="TCC89154.1"/>
    </source>
</evidence>
<dbReference type="InterPro" id="IPR052893">
    <property type="entry name" value="TCS_response_regulator"/>
</dbReference>